<evidence type="ECO:0000313" key="2">
    <source>
        <dbReference type="EMBL" id="EDR02264.1"/>
    </source>
</evidence>
<dbReference type="GeneID" id="6082733"/>
<protein>
    <submittedName>
        <fullName evidence="2">Predicted protein</fullName>
    </submittedName>
</protein>
<name>B0DSN1_LACBS</name>
<reference evidence="2 3" key="1">
    <citation type="journal article" date="2008" name="Nature">
        <title>The genome of Laccaria bicolor provides insights into mycorrhizal symbiosis.</title>
        <authorList>
            <person name="Martin F."/>
            <person name="Aerts A."/>
            <person name="Ahren D."/>
            <person name="Brun A."/>
            <person name="Danchin E.G.J."/>
            <person name="Duchaussoy F."/>
            <person name="Gibon J."/>
            <person name="Kohler A."/>
            <person name="Lindquist E."/>
            <person name="Pereda V."/>
            <person name="Salamov A."/>
            <person name="Shapiro H.J."/>
            <person name="Wuyts J."/>
            <person name="Blaudez D."/>
            <person name="Buee M."/>
            <person name="Brokstein P."/>
            <person name="Canbaeck B."/>
            <person name="Cohen D."/>
            <person name="Courty P.E."/>
            <person name="Coutinho P.M."/>
            <person name="Delaruelle C."/>
            <person name="Detter J.C."/>
            <person name="Deveau A."/>
            <person name="DiFazio S."/>
            <person name="Duplessis S."/>
            <person name="Fraissinet-Tachet L."/>
            <person name="Lucic E."/>
            <person name="Frey-Klett P."/>
            <person name="Fourrey C."/>
            <person name="Feussner I."/>
            <person name="Gay G."/>
            <person name="Grimwood J."/>
            <person name="Hoegger P.J."/>
            <person name="Jain P."/>
            <person name="Kilaru S."/>
            <person name="Labbe J."/>
            <person name="Lin Y.C."/>
            <person name="Legue V."/>
            <person name="Le Tacon F."/>
            <person name="Marmeisse R."/>
            <person name="Melayah D."/>
            <person name="Montanini B."/>
            <person name="Muratet M."/>
            <person name="Nehls U."/>
            <person name="Niculita-Hirzel H."/>
            <person name="Oudot-Le Secq M.P."/>
            <person name="Peter M."/>
            <person name="Quesneville H."/>
            <person name="Rajashekar B."/>
            <person name="Reich M."/>
            <person name="Rouhier N."/>
            <person name="Schmutz J."/>
            <person name="Yin T."/>
            <person name="Chalot M."/>
            <person name="Henrissat B."/>
            <person name="Kuees U."/>
            <person name="Lucas S."/>
            <person name="Van de Peer Y."/>
            <person name="Podila G.K."/>
            <person name="Polle A."/>
            <person name="Pukkila P.J."/>
            <person name="Richardson P.M."/>
            <person name="Rouze P."/>
            <person name="Sanders I.R."/>
            <person name="Stajich J.E."/>
            <person name="Tunlid A."/>
            <person name="Tuskan G."/>
            <person name="Grigoriev I.V."/>
        </authorList>
    </citation>
    <scope>NUCLEOTIDE SEQUENCE [LARGE SCALE GENOMIC DNA]</scope>
    <source>
        <strain evidence="3">S238N-H82 / ATCC MYA-4686</strain>
    </source>
</reference>
<dbReference type="HOGENOM" id="CLU_2158869_0_0_1"/>
<dbReference type="EMBL" id="DS547131">
    <property type="protein sequence ID" value="EDR02264.1"/>
    <property type="molecule type" value="Genomic_DNA"/>
</dbReference>
<dbReference type="InParanoid" id="B0DSN1"/>
<accession>B0DSN1</accession>
<feature type="region of interest" description="Disordered" evidence="1">
    <location>
        <begin position="73"/>
        <end position="98"/>
    </location>
</feature>
<dbReference type="RefSeq" id="XP_001886941.1">
    <property type="nucleotide sequence ID" value="XM_001886906.1"/>
</dbReference>
<dbReference type="OrthoDB" id="3070840at2759"/>
<evidence type="ECO:0000313" key="3">
    <source>
        <dbReference type="Proteomes" id="UP000001194"/>
    </source>
</evidence>
<dbReference type="STRING" id="486041.B0DSN1"/>
<keyword evidence="3" id="KW-1185">Reference proteome</keyword>
<dbReference type="Proteomes" id="UP000001194">
    <property type="component" value="Unassembled WGS sequence"/>
</dbReference>
<dbReference type="AlphaFoldDB" id="B0DSN1"/>
<sequence>MTVGNERLEYYDIRCALWVLCLYPHEVKKDCRLLLRRPGIICADFETHRRHAAEKPVHLWLNTTGERAAIKEELSRRRKKTPATIVEDSDDEEVDFVSPRPKKHRLSLLES</sequence>
<proteinExistence type="predicted"/>
<gene>
    <name evidence="2" type="ORF">LACBIDRAFT_309608</name>
</gene>
<dbReference type="KEGG" id="lbc:LACBIDRAFT_309608"/>
<organism evidence="3">
    <name type="scientific">Laccaria bicolor (strain S238N-H82 / ATCC MYA-4686)</name>
    <name type="common">Bicoloured deceiver</name>
    <name type="synonym">Laccaria laccata var. bicolor</name>
    <dbReference type="NCBI Taxonomy" id="486041"/>
    <lineage>
        <taxon>Eukaryota</taxon>
        <taxon>Fungi</taxon>
        <taxon>Dikarya</taxon>
        <taxon>Basidiomycota</taxon>
        <taxon>Agaricomycotina</taxon>
        <taxon>Agaricomycetes</taxon>
        <taxon>Agaricomycetidae</taxon>
        <taxon>Agaricales</taxon>
        <taxon>Agaricineae</taxon>
        <taxon>Hydnangiaceae</taxon>
        <taxon>Laccaria</taxon>
    </lineage>
</organism>
<evidence type="ECO:0000256" key="1">
    <source>
        <dbReference type="SAM" id="MobiDB-lite"/>
    </source>
</evidence>